<dbReference type="InterPro" id="IPR055268">
    <property type="entry name" value="PCB-like"/>
</dbReference>
<dbReference type="CDD" id="cd06850">
    <property type="entry name" value="biotinyl_domain"/>
    <property type="match status" value="1"/>
</dbReference>
<dbReference type="EMBL" id="CAJOBB010026932">
    <property type="protein sequence ID" value="CAF4419429.1"/>
    <property type="molecule type" value="Genomic_DNA"/>
</dbReference>
<dbReference type="Proteomes" id="UP000663868">
    <property type="component" value="Unassembled WGS sequence"/>
</dbReference>
<dbReference type="GO" id="GO:0004736">
    <property type="term" value="F:pyruvate carboxylase activity"/>
    <property type="evidence" value="ECO:0007669"/>
    <property type="project" value="TreeGrafter"/>
</dbReference>
<evidence type="ECO:0000313" key="5">
    <source>
        <dbReference type="Proteomes" id="UP000663868"/>
    </source>
</evidence>
<dbReference type="InterPro" id="IPR011053">
    <property type="entry name" value="Single_hybrid_motif"/>
</dbReference>
<protein>
    <recommendedName>
        <fullName evidence="3">Lipoyl-binding domain-containing protein</fullName>
    </recommendedName>
</protein>
<dbReference type="AlphaFoldDB" id="A0A820QHS9"/>
<organism evidence="4 5">
    <name type="scientific">Adineta steineri</name>
    <dbReference type="NCBI Taxonomy" id="433720"/>
    <lineage>
        <taxon>Eukaryota</taxon>
        <taxon>Metazoa</taxon>
        <taxon>Spiralia</taxon>
        <taxon>Gnathifera</taxon>
        <taxon>Rotifera</taxon>
        <taxon>Eurotatoria</taxon>
        <taxon>Bdelloidea</taxon>
        <taxon>Adinetida</taxon>
        <taxon>Adinetidae</taxon>
        <taxon>Adineta</taxon>
    </lineage>
</organism>
<feature type="domain" description="Lipoyl-binding" evidence="3">
    <location>
        <begin position="29"/>
        <end position="98"/>
    </location>
</feature>
<name>A0A820QHS9_9BILA</name>
<evidence type="ECO:0000256" key="2">
    <source>
        <dbReference type="SAM" id="MobiDB-lite"/>
    </source>
</evidence>
<comment type="caution">
    <text evidence="4">The sequence shown here is derived from an EMBL/GenBank/DDBJ whole genome shotgun (WGS) entry which is preliminary data.</text>
</comment>
<dbReference type="InterPro" id="IPR000089">
    <property type="entry name" value="Biotin_lipoyl"/>
</dbReference>
<sequence length="98" mass="10691">NGQLRSMKVKDKVGIKDQKVHPKVDKSKKTQIGAPMPGQVLDIKVKEGDSIKKGDTVIVLSAMKMETVVKSTVEGKVKKVHVKSGQQVQGDDLVIELE</sequence>
<feature type="compositionally biased region" description="Basic and acidic residues" evidence="2">
    <location>
        <begin position="8"/>
        <end position="28"/>
    </location>
</feature>
<feature type="non-terminal residue" evidence="4">
    <location>
        <position position="98"/>
    </location>
</feature>
<dbReference type="GO" id="GO:0006094">
    <property type="term" value="P:gluconeogenesis"/>
    <property type="evidence" value="ECO:0007669"/>
    <property type="project" value="TreeGrafter"/>
</dbReference>
<dbReference type="PROSITE" id="PS50968">
    <property type="entry name" value="BIOTINYL_LIPOYL"/>
    <property type="match status" value="1"/>
</dbReference>
<evidence type="ECO:0000259" key="3">
    <source>
        <dbReference type="PROSITE" id="PS50968"/>
    </source>
</evidence>
<dbReference type="PANTHER" id="PTHR43778">
    <property type="entry name" value="PYRUVATE CARBOXYLASE"/>
    <property type="match status" value="1"/>
</dbReference>
<dbReference type="Gene3D" id="2.40.50.100">
    <property type="match status" value="1"/>
</dbReference>
<evidence type="ECO:0000256" key="1">
    <source>
        <dbReference type="ARBA" id="ARBA00023267"/>
    </source>
</evidence>
<dbReference type="GO" id="GO:0005737">
    <property type="term" value="C:cytoplasm"/>
    <property type="evidence" value="ECO:0007669"/>
    <property type="project" value="TreeGrafter"/>
</dbReference>
<dbReference type="InterPro" id="IPR001882">
    <property type="entry name" value="Biotin_BS"/>
</dbReference>
<evidence type="ECO:0000313" key="4">
    <source>
        <dbReference type="EMBL" id="CAF4419429.1"/>
    </source>
</evidence>
<dbReference type="PROSITE" id="PS00188">
    <property type="entry name" value="BIOTIN"/>
    <property type="match status" value="1"/>
</dbReference>
<keyword evidence="1" id="KW-0092">Biotin</keyword>
<dbReference type="SUPFAM" id="SSF51230">
    <property type="entry name" value="Single hybrid motif"/>
    <property type="match status" value="1"/>
</dbReference>
<proteinExistence type="predicted"/>
<gene>
    <name evidence="4" type="ORF">KXQ929_LOCUS52091</name>
</gene>
<dbReference type="PANTHER" id="PTHR43778:SF2">
    <property type="entry name" value="PYRUVATE CARBOXYLASE, MITOCHONDRIAL"/>
    <property type="match status" value="1"/>
</dbReference>
<feature type="region of interest" description="Disordered" evidence="2">
    <location>
        <begin position="1"/>
        <end position="33"/>
    </location>
</feature>
<dbReference type="FunFam" id="2.40.50.100:FF:000003">
    <property type="entry name" value="Acetyl-CoA carboxylase biotin carboxyl carrier protein"/>
    <property type="match status" value="1"/>
</dbReference>
<accession>A0A820QHS9</accession>
<reference evidence="4" key="1">
    <citation type="submission" date="2021-02" db="EMBL/GenBank/DDBJ databases">
        <authorList>
            <person name="Nowell W R."/>
        </authorList>
    </citation>
    <scope>NUCLEOTIDE SEQUENCE</scope>
</reference>
<dbReference type="Pfam" id="PF00364">
    <property type="entry name" value="Biotin_lipoyl"/>
    <property type="match status" value="1"/>
</dbReference>